<evidence type="ECO:0000313" key="4">
    <source>
        <dbReference type="EMBL" id="ETN43990.1"/>
    </source>
</evidence>
<sequence length="597" mass="65654">MKRLTTSVIALIAARALGQVNEYTCPLLGSSFPTPSRVDASSLQPYLSDFTRALEDALSGAENEYGVFDNATTSFSVAIWTTVANESVYEYHFQGSELQGESGIVPNNETIYRVGSISKAITVYAYLASVGEAHLDEPITKFIPELAEIDAERAENASANDIDNFQWSDITVRALASQMGGLTRDYGLGDLPSIINDTTILESFGLPPLSSVARPLCVPFTAGANTQCTREEFFRGMRSRRPTFYPYSTPTYSNNAFGLLAWALEAIINDGRSFSQIQQDNLLAPLGLSNTFYHLPEDRNLTNVMIPFNATSADWGLLGSFDDPAGSYYSSVTDLNAMGRSILRHELLPRRLSQRWLQPVSFTSDPDMAVGMPWEIFRFEVPVSPGSKATKIVEMYSKAGDVGLYSTIMVMVPDYGIGATVLTAGLGQGSLMRLYIVGMLRDNVFPAFETLAGEDAQKVYGGTYVDSNTNSSVTVALKADRPGLGLENWTSRGIDMQQDGQGIKGMLGSTLEGDVELRLQPTGRVDEKRNRVGFRMVPQDLKYQENFLFRCFSWASVDGLTYGLNGMDEVIFELDDEGVAKKVNLPMFQTVLERQQD</sequence>
<dbReference type="OrthoDB" id="10250282at2759"/>
<dbReference type="GeneID" id="19978194"/>
<evidence type="ECO:0000259" key="3">
    <source>
        <dbReference type="Pfam" id="PF26335"/>
    </source>
</evidence>
<accession>W2S5V4</accession>
<dbReference type="Pfam" id="PF00144">
    <property type="entry name" value="Beta-lactamase"/>
    <property type="match status" value="1"/>
</dbReference>
<dbReference type="InterPro" id="IPR012338">
    <property type="entry name" value="Beta-lactam/transpept-like"/>
</dbReference>
<dbReference type="Pfam" id="PF26335">
    <property type="entry name" value="ARB_00930_C"/>
    <property type="match status" value="1"/>
</dbReference>
<feature type="domain" description="Beta-lactamase-like ARB-00930-like C-terminal" evidence="3">
    <location>
        <begin position="453"/>
        <end position="595"/>
    </location>
</feature>
<dbReference type="InParanoid" id="W2S5V4"/>
<gene>
    <name evidence="4" type="ORF">HMPREF1541_10855</name>
</gene>
<dbReference type="EMBL" id="KB822716">
    <property type="protein sequence ID" value="ETN43990.1"/>
    <property type="molecule type" value="Genomic_DNA"/>
</dbReference>
<dbReference type="Proteomes" id="UP000030752">
    <property type="component" value="Unassembled WGS sequence"/>
</dbReference>
<dbReference type="STRING" id="1220924.W2S5V4"/>
<name>W2S5V4_CYPE1</name>
<feature type="chain" id="PRO_5004825562" evidence="1">
    <location>
        <begin position="19"/>
        <end position="597"/>
    </location>
</feature>
<keyword evidence="1" id="KW-0732">Signal</keyword>
<dbReference type="HOGENOM" id="CLU_019706_0_0_1"/>
<evidence type="ECO:0000313" key="5">
    <source>
        <dbReference type="Proteomes" id="UP000030752"/>
    </source>
</evidence>
<dbReference type="RefSeq" id="XP_008713746.1">
    <property type="nucleotide sequence ID" value="XM_008715524.1"/>
</dbReference>
<feature type="signal peptide" evidence="1">
    <location>
        <begin position="1"/>
        <end position="18"/>
    </location>
</feature>
<proteinExistence type="predicted"/>
<protein>
    <submittedName>
        <fullName evidence="4">Uncharacterized protein</fullName>
    </submittedName>
</protein>
<feature type="domain" description="Beta-lactamase-related" evidence="2">
    <location>
        <begin position="76"/>
        <end position="427"/>
    </location>
</feature>
<evidence type="ECO:0000256" key="1">
    <source>
        <dbReference type="SAM" id="SignalP"/>
    </source>
</evidence>
<reference evidence="4 5" key="1">
    <citation type="submission" date="2013-03" db="EMBL/GenBank/DDBJ databases">
        <title>The Genome Sequence of Phialophora europaea CBS 101466.</title>
        <authorList>
            <consortium name="The Broad Institute Genomics Platform"/>
            <person name="Cuomo C."/>
            <person name="de Hoog S."/>
            <person name="Gorbushina A."/>
            <person name="Walker B."/>
            <person name="Young S.K."/>
            <person name="Zeng Q."/>
            <person name="Gargeya S."/>
            <person name="Fitzgerald M."/>
            <person name="Haas B."/>
            <person name="Abouelleil A."/>
            <person name="Allen A.W."/>
            <person name="Alvarado L."/>
            <person name="Arachchi H.M."/>
            <person name="Berlin A.M."/>
            <person name="Chapman S.B."/>
            <person name="Gainer-Dewar J."/>
            <person name="Goldberg J."/>
            <person name="Griggs A."/>
            <person name="Gujja S."/>
            <person name="Hansen M."/>
            <person name="Howarth C."/>
            <person name="Imamovic A."/>
            <person name="Ireland A."/>
            <person name="Larimer J."/>
            <person name="McCowan C."/>
            <person name="Murphy C."/>
            <person name="Pearson M."/>
            <person name="Poon T.W."/>
            <person name="Priest M."/>
            <person name="Roberts A."/>
            <person name="Saif S."/>
            <person name="Shea T."/>
            <person name="Sisk P."/>
            <person name="Sykes S."/>
            <person name="Wortman J."/>
            <person name="Nusbaum C."/>
            <person name="Birren B."/>
        </authorList>
    </citation>
    <scope>NUCLEOTIDE SEQUENCE [LARGE SCALE GENOMIC DNA]</scope>
    <source>
        <strain evidence="4 5">CBS 101466</strain>
    </source>
</reference>
<dbReference type="Gene3D" id="3.40.710.10">
    <property type="entry name" value="DD-peptidase/beta-lactamase superfamily"/>
    <property type="match status" value="1"/>
</dbReference>
<dbReference type="InterPro" id="IPR051478">
    <property type="entry name" value="Beta-lactamase-like_AB/R"/>
</dbReference>
<evidence type="ECO:0000259" key="2">
    <source>
        <dbReference type="Pfam" id="PF00144"/>
    </source>
</evidence>
<dbReference type="PANTHER" id="PTHR22935:SF97">
    <property type="entry name" value="BETA-LACTAMASE-RELATED DOMAIN-CONTAINING PROTEIN"/>
    <property type="match status" value="1"/>
</dbReference>
<dbReference type="AlphaFoldDB" id="W2S5V4"/>
<dbReference type="PANTHER" id="PTHR22935">
    <property type="entry name" value="PENICILLIN-BINDING PROTEIN"/>
    <property type="match status" value="1"/>
</dbReference>
<dbReference type="eggNOG" id="ENOG502SIYF">
    <property type="taxonomic scope" value="Eukaryota"/>
</dbReference>
<dbReference type="InterPro" id="IPR001466">
    <property type="entry name" value="Beta-lactam-related"/>
</dbReference>
<organism evidence="4 5">
    <name type="scientific">Cyphellophora europaea (strain CBS 101466)</name>
    <name type="common">Phialophora europaea</name>
    <dbReference type="NCBI Taxonomy" id="1220924"/>
    <lineage>
        <taxon>Eukaryota</taxon>
        <taxon>Fungi</taxon>
        <taxon>Dikarya</taxon>
        <taxon>Ascomycota</taxon>
        <taxon>Pezizomycotina</taxon>
        <taxon>Eurotiomycetes</taxon>
        <taxon>Chaetothyriomycetidae</taxon>
        <taxon>Chaetothyriales</taxon>
        <taxon>Cyphellophoraceae</taxon>
        <taxon>Cyphellophora</taxon>
    </lineage>
</organism>
<dbReference type="InterPro" id="IPR058664">
    <property type="entry name" value="ARB_00930-like_C"/>
</dbReference>
<dbReference type="SUPFAM" id="SSF56601">
    <property type="entry name" value="beta-lactamase/transpeptidase-like"/>
    <property type="match status" value="1"/>
</dbReference>
<dbReference type="VEuPathDB" id="FungiDB:HMPREF1541_10855"/>
<keyword evidence="5" id="KW-1185">Reference proteome</keyword>